<proteinExistence type="inferred from homology"/>
<dbReference type="EMBL" id="JAKGAQ010000003">
    <property type="protein sequence ID" value="MCF2872003.1"/>
    <property type="molecule type" value="Genomic_DNA"/>
</dbReference>
<organism evidence="4 5">
    <name type="scientific">Octadecabacter dasysiphoniae</name>
    <dbReference type="NCBI Taxonomy" id="2909341"/>
    <lineage>
        <taxon>Bacteria</taxon>
        <taxon>Pseudomonadati</taxon>
        <taxon>Pseudomonadota</taxon>
        <taxon>Alphaproteobacteria</taxon>
        <taxon>Rhodobacterales</taxon>
        <taxon>Roseobacteraceae</taxon>
        <taxon>Octadecabacter</taxon>
    </lineage>
</organism>
<keyword evidence="1 2" id="KW-0560">Oxidoreductase</keyword>
<reference evidence="4 5" key="1">
    <citation type="submission" date="2022-01" db="EMBL/GenBank/DDBJ databases">
        <title>Octadecabacter sp. nov., isolated from a marine alga.</title>
        <authorList>
            <person name="Jin M.S."/>
            <person name="Kim H.M."/>
            <person name="Han D.M."/>
            <person name="Jung J.J."/>
            <person name="Jeon C.O."/>
        </authorList>
    </citation>
    <scope>NUCLEOTIDE SEQUENCE [LARGE SCALE GENOMIC DNA]</scope>
    <source>
        <strain evidence="4 5">G9-8</strain>
    </source>
</reference>
<dbReference type="Gene3D" id="3.40.50.720">
    <property type="entry name" value="NAD(P)-binding Rossmann-like Domain"/>
    <property type="match status" value="1"/>
</dbReference>
<dbReference type="PANTHER" id="PTHR11606:SF13">
    <property type="entry name" value="GLUTAMATE DEHYDROGENASE 1, MITOCHONDRIAL"/>
    <property type="match status" value="1"/>
</dbReference>
<keyword evidence="5" id="KW-1185">Reference proteome</keyword>
<dbReference type="SMART" id="SM00839">
    <property type="entry name" value="ELFV_dehydrog"/>
    <property type="match status" value="1"/>
</dbReference>
<evidence type="ECO:0000256" key="1">
    <source>
        <dbReference type="ARBA" id="ARBA00023002"/>
    </source>
</evidence>
<dbReference type="CDD" id="cd01076">
    <property type="entry name" value="NAD_bind_1_Glu_DH"/>
    <property type="match status" value="1"/>
</dbReference>
<dbReference type="InterPro" id="IPR006096">
    <property type="entry name" value="Glu/Leu/Phe/Val/Trp_DH_C"/>
</dbReference>
<protein>
    <submittedName>
        <fullName evidence="4">Glutamate dehydrogenase</fullName>
    </submittedName>
</protein>
<comment type="similarity">
    <text evidence="2">Belongs to the Glu/Leu/Phe/Val dehydrogenases family.</text>
</comment>
<dbReference type="InterPro" id="IPR036291">
    <property type="entry name" value="NAD(P)-bd_dom_sf"/>
</dbReference>
<dbReference type="SUPFAM" id="SSF51735">
    <property type="entry name" value="NAD(P)-binding Rossmann-fold domains"/>
    <property type="match status" value="1"/>
</dbReference>
<evidence type="ECO:0000313" key="4">
    <source>
        <dbReference type="EMBL" id="MCF2872003.1"/>
    </source>
</evidence>
<sequence>MHSYLADAHFDGINGNRDLSRMTVAIQGFGNVGYHAAKFLSEDDKAKIICVIEHDGAIYDPAGIDIEALKQHQITSGSIKDFTGGSVSITQDEGLWVACDILVPAAMENAITMAKVDEVRAKLIVEAANGPIRFDADQILRSRGITILPDLFVNAGGVAVSYFEWIKNLTHIPFGLMERRRQERRGMTLTHAMEEISGKQLSPDLRQELIGSGNEIDLVRSGLEDVMRNAYERMSTALSQNPELKDFRTAAYVCSIQSIEAAYDAIGI</sequence>
<dbReference type="PANTHER" id="PTHR11606">
    <property type="entry name" value="GLUTAMATE DEHYDROGENASE"/>
    <property type="match status" value="1"/>
</dbReference>
<feature type="domain" description="Glutamate/phenylalanine/leucine/valine/L-tryptophan dehydrogenase C-terminal" evidence="3">
    <location>
        <begin position="1"/>
        <end position="267"/>
    </location>
</feature>
<evidence type="ECO:0000256" key="2">
    <source>
        <dbReference type="RuleBase" id="RU004417"/>
    </source>
</evidence>
<evidence type="ECO:0000313" key="5">
    <source>
        <dbReference type="Proteomes" id="UP001200557"/>
    </source>
</evidence>
<evidence type="ECO:0000259" key="3">
    <source>
        <dbReference type="SMART" id="SM00839"/>
    </source>
</evidence>
<dbReference type="InterPro" id="IPR006095">
    <property type="entry name" value="Glu/Leu/Phe/Val/Trp_DH"/>
</dbReference>
<accession>A0ABS9CXQ0</accession>
<dbReference type="Proteomes" id="UP001200557">
    <property type="component" value="Unassembled WGS sequence"/>
</dbReference>
<gene>
    <name evidence="4" type="ORF">L0664_13075</name>
</gene>
<dbReference type="PRINTS" id="PR00082">
    <property type="entry name" value="GLFDHDRGNASE"/>
</dbReference>
<dbReference type="InterPro" id="IPR033922">
    <property type="entry name" value="NAD_bind_Glu_DH"/>
</dbReference>
<name>A0ABS9CXQ0_9RHOB</name>
<comment type="caution">
    <text evidence="4">The sequence shown here is derived from an EMBL/GenBank/DDBJ whole genome shotgun (WGS) entry which is preliminary data.</text>
</comment>
<dbReference type="Pfam" id="PF00208">
    <property type="entry name" value="ELFV_dehydrog"/>
    <property type="match status" value="1"/>
</dbReference>